<evidence type="ECO:0000313" key="2">
    <source>
        <dbReference type="EMBL" id="CAJ1055771.1"/>
    </source>
</evidence>
<dbReference type="Proteomes" id="UP001178508">
    <property type="component" value="Chromosome 5"/>
</dbReference>
<sequence>MATVNQQEMGLQGGANMAEAATLKMNCSGGYEEEGVKTERREGSGGPLKTHTQTETHTHGDTHTETHREGDRYLVGQVQGDSCRMSLFEFWRTRKERGQVLQRSRETKLSPSELKQLLCDSGVRAALGGSKVASLLPPVDKEVFRRFTAASQEESQQQHDAKKEEDNDKDTMIGQPRPAEDLEAGKPLPFFYGDPPPELLNTPLEELDPFYQSEQTFLVLGRGNVIHRFSSGPSCFLFRPLSPVRIAAIRVLIH</sequence>
<evidence type="ECO:0000256" key="1">
    <source>
        <dbReference type="SAM" id="MobiDB-lite"/>
    </source>
</evidence>
<protein>
    <submittedName>
        <fullName evidence="2">Uncharacterized protein</fullName>
    </submittedName>
</protein>
<dbReference type="AlphaFoldDB" id="A0AAV1F4X4"/>
<organism evidence="2 3">
    <name type="scientific">Xyrichtys novacula</name>
    <name type="common">Pearly razorfish</name>
    <name type="synonym">Hemipteronotus novacula</name>
    <dbReference type="NCBI Taxonomy" id="13765"/>
    <lineage>
        <taxon>Eukaryota</taxon>
        <taxon>Metazoa</taxon>
        <taxon>Chordata</taxon>
        <taxon>Craniata</taxon>
        <taxon>Vertebrata</taxon>
        <taxon>Euteleostomi</taxon>
        <taxon>Actinopterygii</taxon>
        <taxon>Neopterygii</taxon>
        <taxon>Teleostei</taxon>
        <taxon>Neoteleostei</taxon>
        <taxon>Acanthomorphata</taxon>
        <taxon>Eupercaria</taxon>
        <taxon>Labriformes</taxon>
        <taxon>Labridae</taxon>
        <taxon>Xyrichtys</taxon>
    </lineage>
</organism>
<keyword evidence="3" id="KW-1185">Reference proteome</keyword>
<dbReference type="EMBL" id="OY660868">
    <property type="protein sequence ID" value="CAJ1055771.1"/>
    <property type="molecule type" value="Genomic_DNA"/>
</dbReference>
<feature type="compositionally biased region" description="Basic and acidic residues" evidence="1">
    <location>
        <begin position="156"/>
        <end position="171"/>
    </location>
</feature>
<feature type="region of interest" description="Disordered" evidence="1">
    <location>
        <begin position="149"/>
        <end position="188"/>
    </location>
</feature>
<gene>
    <name evidence="2" type="ORF">XNOV1_A036623</name>
</gene>
<reference evidence="2" key="1">
    <citation type="submission" date="2023-08" db="EMBL/GenBank/DDBJ databases">
        <authorList>
            <person name="Alioto T."/>
            <person name="Alioto T."/>
            <person name="Gomez Garrido J."/>
        </authorList>
    </citation>
    <scope>NUCLEOTIDE SEQUENCE</scope>
</reference>
<feature type="compositionally biased region" description="Basic and acidic residues" evidence="1">
    <location>
        <begin position="52"/>
        <end position="68"/>
    </location>
</feature>
<accession>A0AAV1F4X4</accession>
<feature type="compositionally biased region" description="Basic and acidic residues" evidence="1">
    <location>
        <begin position="34"/>
        <end position="43"/>
    </location>
</feature>
<evidence type="ECO:0000313" key="3">
    <source>
        <dbReference type="Proteomes" id="UP001178508"/>
    </source>
</evidence>
<name>A0AAV1F4X4_XYRNO</name>
<proteinExistence type="predicted"/>
<feature type="region of interest" description="Disordered" evidence="1">
    <location>
        <begin position="31"/>
        <end position="68"/>
    </location>
</feature>